<dbReference type="AlphaFoldDB" id="A0A5N1BNM4"/>
<sequence length="768" mass="85585">MIKKLLINDFNSNKLTNAIVFLFICLASFLLSIVLMVSIHLNQSLDDFALRSQPPHFMQMHLGNIDKERLEDFAKNNAKIDAFQVVDFLNIDDNDIKLNGKDFPVKSQDNGFVYQSPYFDYLLDRQNLPVYPETGEIYVPLVYLAENIISEGDCLTVAGLDFVVKGGVRDGQMAPMLASSKRFVIHPLDYQQIQSQGKLEYLIEFRLKDPSHIQDLQAAYLDQGLEANGPTITAPIIKLINALTEGIVLGLMALVAVLIILISLLCIHFSLRAQLEEDYRLIGVLKAIGLRPKKIKHLYSYKYRVLASLAAFLGLALAFLLKPFFLEKIELFYGIVPATIWPNLVGILGAFLVFCLVTGYVFLFLRKIDGVLPAEAMTKAYDESAISNWQPIKLRKSPKIATELFMAGNKILEKKKYFLLYGCILILLSLAMALPTSLQASIASDDFISYLGLADVDVIVEVKDSDQTKALKQKLDLMPNVASFHLFDQKNYDLLLEGKPSGKLWTRLGGLDDFQEPYITGRSPAGEDELSLSYLAADELDKDLGDSLILSLDGEGKVLTITGIYSDITNGGRTARAAFTDSNSPSLGQLLFIRMNESEAVDVFVEDLSRQFPSLEVYPVETYQEEFLGPTLAKIGSASLGSLGLSLFLAFIISYLFFNMIISQDKAELIVQKILGIRTRQIKNQYVTMGVITSLLSLILALVLTKLIGGLLLELFMRRMGVAHLPFRFDGLKTLLIHPALLLFTISLACLLASRQLSDLQIADYEEV</sequence>
<dbReference type="GO" id="GO:0005886">
    <property type="term" value="C:plasma membrane"/>
    <property type="evidence" value="ECO:0007669"/>
    <property type="project" value="UniProtKB-SubCell"/>
</dbReference>
<gene>
    <name evidence="8" type="ORF">F6I34_03525</name>
</gene>
<evidence type="ECO:0000256" key="6">
    <source>
        <dbReference type="SAM" id="Phobius"/>
    </source>
</evidence>
<keyword evidence="9" id="KW-1185">Reference proteome</keyword>
<name>A0A5N1BNM4_9LACT</name>
<keyword evidence="5 6" id="KW-0472">Membrane</keyword>
<evidence type="ECO:0000256" key="1">
    <source>
        <dbReference type="ARBA" id="ARBA00004651"/>
    </source>
</evidence>
<evidence type="ECO:0000256" key="5">
    <source>
        <dbReference type="ARBA" id="ARBA00023136"/>
    </source>
</evidence>
<evidence type="ECO:0000256" key="2">
    <source>
        <dbReference type="ARBA" id="ARBA00022475"/>
    </source>
</evidence>
<feature type="domain" description="ABC3 transporter permease C-terminal" evidence="7">
    <location>
        <begin position="254"/>
        <end position="364"/>
    </location>
</feature>
<feature type="transmembrane region" description="Helical" evidence="6">
    <location>
        <begin position="340"/>
        <end position="365"/>
    </location>
</feature>
<organism evidence="8 9">
    <name type="scientific">Aerococcus tenax</name>
    <dbReference type="NCBI Taxonomy" id="3078812"/>
    <lineage>
        <taxon>Bacteria</taxon>
        <taxon>Bacillati</taxon>
        <taxon>Bacillota</taxon>
        <taxon>Bacilli</taxon>
        <taxon>Lactobacillales</taxon>
        <taxon>Aerococcaceae</taxon>
        <taxon>Aerococcus</taxon>
    </lineage>
</organism>
<dbReference type="Proteomes" id="UP000326476">
    <property type="component" value="Unassembled WGS sequence"/>
</dbReference>
<keyword evidence="4 6" id="KW-1133">Transmembrane helix</keyword>
<dbReference type="PANTHER" id="PTHR30287">
    <property type="entry name" value="MEMBRANE COMPONENT OF PREDICTED ABC SUPERFAMILY METABOLITE UPTAKE TRANSPORTER"/>
    <property type="match status" value="1"/>
</dbReference>
<feature type="transmembrane region" description="Helical" evidence="6">
    <location>
        <begin position="736"/>
        <end position="754"/>
    </location>
</feature>
<dbReference type="InterPro" id="IPR003838">
    <property type="entry name" value="ABC3_permease_C"/>
</dbReference>
<reference evidence="9" key="1">
    <citation type="submission" date="2019-09" db="EMBL/GenBank/DDBJ databases">
        <title>Draft genome sequence assemblies of isolates from the urinary tract.</title>
        <authorList>
            <person name="Mores C.R."/>
            <person name="Putonti C."/>
            <person name="Wolfe A.J."/>
        </authorList>
    </citation>
    <scope>NUCLEOTIDE SEQUENCE [LARGE SCALE GENOMIC DNA]</scope>
    <source>
        <strain evidence="9">UMB8614</strain>
    </source>
</reference>
<evidence type="ECO:0000313" key="9">
    <source>
        <dbReference type="Proteomes" id="UP000326476"/>
    </source>
</evidence>
<keyword evidence="3 6" id="KW-0812">Transmembrane</keyword>
<feature type="domain" description="ABC3 transporter permease C-terminal" evidence="7">
    <location>
        <begin position="644"/>
        <end position="759"/>
    </location>
</feature>
<feature type="transmembrane region" description="Helical" evidence="6">
    <location>
        <begin position="301"/>
        <end position="320"/>
    </location>
</feature>
<protein>
    <submittedName>
        <fullName evidence="8">FtsX-like permease family protein</fullName>
    </submittedName>
</protein>
<feature type="transmembrane region" description="Helical" evidence="6">
    <location>
        <begin position="686"/>
        <end position="716"/>
    </location>
</feature>
<proteinExistence type="predicted"/>
<dbReference type="RefSeq" id="WP_150982671.1">
    <property type="nucleotide sequence ID" value="NZ_VYVN01000006.1"/>
</dbReference>
<dbReference type="EMBL" id="VYVN01000006">
    <property type="protein sequence ID" value="KAA9241000.1"/>
    <property type="molecule type" value="Genomic_DNA"/>
</dbReference>
<feature type="transmembrane region" description="Helical" evidence="6">
    <location>
        <begin position="418"/>
        <end position="438"/>
    </location>
</feature>
<evidence type="ECO:0000259" key="7">
    <source>
        <dbReference type="Pfam" id="PF02687"/>
    </source>
</evidence>
<keyword evidence="2" id="KW-1003">Cell membrane</keyword>
<comment type="caution">
    <text evidence="8">The sequence shown here is derived from an EMBL/GenBank/DDBJ whole genome shotgun (WGS) entry which is preliminary data.</text>
</comment>
<dbReference type="PANTHER" id="PTHR30287:SF2">
    <property type="entry name" value="BLL1001 PROTEIN"/>
    <property type="match status" value="1"/>
</dbReference>
<comment type="subcellular location">
    <subcellularLocation>
        <location evidence="1">Cell membrane</location>
        <topology evidence="1">Multi-pass membrane protein</topology>
    </subcellularLocation>
</comment>
<feature type="transmembrane region" description="Helical" evidence="6">
    <location>
        <begin position="640"/>
        <end position="658"/>
    </location>
</feature>
<evidence type="ECO:0000256" key="3">
    <source>
        <dbReference type="ARBA" id="ARBA00022692"/>
    </source>
</evidence>
<feature type="transmembrane region" description="Helical" evidence="6">
    <location>
        <begin position="20"/>
        <end position="41"/>
    </location>
</feature>
<accession>A0A5N1BNM4</accession>
<dbReference type="Pfam" id="PF02687">
    <property type="entry name" value="FtsX"/>
    <property type="match status" value="2"/>
</dbReference>
<evidence type="ECO:0000313" key="8">
    <source>
        <dbReference type="EMBL" id="KAA9241000.1"/>
    </source>
</evidence>
<feature type="transmembrane region" description="Helical" evidence="6">
    <location>
        <begin position="247"/>
        <end position="271"/>
    </location>
</feature>
<dbReference type="InterPro" id="IPR038766">
    <property type="entry name" value="Membrane_comp_ABC_pdt"/>
</dbReference>
<evidence type="ECO:0000256" key="4">
    <source>
        <dbReference type="ARBA" id="ARBA00022989"/>
    </source>
</evidence>